<dbReference type="InterPro" id="IPR001308">
    <property type="entry name" value="ETF_a/FixB"/>
</dbReference>
<evidence type="ECO:0000256" key="5">
    <source>
        <dbReference type="ARBA" id="ARBA00022982"/>
    </source>
</evidence>
<proteinExistence type="inferred from homology"/>
<keyword evidence="3" id="KW-0285">Flavoprotein</keyword>
<dbReference type="GO" id="GO:0050660">
    <property type="term" value="F:flavin adenine dinucleotide binding"/>
    <property type="evidence" value="ECO:0007669"/>
    <property type="project" value="InterPro"/>
</dbReference>
<keyword evidence="5" id="KW-0249">Electron transport</keyword>
<comment type="caution">
    <text evidence="11">The sequence shown here is derived from an EMBL/GenBank/DDBJ whole genome shotgun (WGS) entry which is preliminary data.</text>
</comment>
<dbReference type="InterPro" id="IPR029035">
    <property type="entry name" value="DHS-like_NAD/FAD-binding_dom"/>
</dbReference>
<organism evidence="11 12">
    <name type="scientific">Neisseria iguanae</name>
    <dbReference type="NCBI Taxonomy" id="90242"/>
    <lineage>
        <taxon>Bacteria</taxon>
        <taxon>Pseudomonadati</taxon>
        <taxon>Pseudomonadota</taxon>
        <taxon>Betaproteobacteria</taxon>
        <taxon>Neisseriales</taxon>
        <taxon>Neisseriaceae</taxon>
        <taxon>Neisseria</taxon>
    </lineage>
</organism>
<dbReference type="PROSITE" id="PS00696">
    <property type="entry name" value="ETF_ALPHA"/>
    <property type="match status" value="1"/>
</dbReference>
<dbReference type="GO" id="GO:0009055">
    <property type="term" value="F:electron transfer activity"/>
    <property type="evidence" value="ECO:0007669"/>
    <property type="project" value="InterPro"/>
</dbReference>
<dbReference type="Pfam" id="PF00766">
    <property type="entry name" value="ETF_alpha"/>
    <property type="match status" value="1"/>
</dbReference>
<dbReference type="InterPro" id="IPR014730">
    <property type="entry name" value="ETF_a/b_N"/>
</dbReference>
<dbReference type="Pfam" id="PF01012">
    <property type="entry name" value="ETF"/>
    <property type="match status" value="1"/>
</dbReference>
<evidence type="ECO:0000313" key="12">
    <source>
        <dbReference type="Proteomes" id="UP000241868"/>
    </source>
</evidence>
<dbReference type="SUPFAM" id="SSF52402">
    <property type="entry name" value="Adenine nucleotide alpha hydrolases-like"/>
    <property type="match status" value="1"/>
</dbReference>
<gene>
    <name evidence="11" type="ORF">C7N83_06895</name>
</gene>
<dbReference type="PANTHER" id="PTHR43153:SF1">
    <property type="entry name" value="ELECTRON TRANSFER FLAVOPROTEIN SUBUNIT ALPHA, MITOCHONDRIAL"/>
    <property type="match status" value="1"/>
</dbReference>
<evidence type="ECO:0000256" key="6">
    <source>
        <dbReference type="ARBA" id="ARBA00025649"/>
    </source>
</evidence>
<dbReference type="InterPro" id="IPR018206">
    <property type="entry name" value="ETF_asu_C_CS"/>
</dbReference>
<dbReference type="OrthoDB" id="9770286at2"/>
<reference evidence="11 12" key="1">
    <citation type="submission" date="2018-03" db="EMBL/GenBank/DDBJ databases">
        <title>Neisseria weixii sp. nov., isolated from the intestinal contents of Tibetan Plateau pika (Ochotona curzoniae) in Yushu, Qinghai Province, China.</title>
        <authorList>
            <person name="Gui Z."/>
        </authorList>
    </citation>
    <scope>NUCLEOTIDE SEQUENCE [LARGE SCALE GENOMIC DNA]</scope>
    <source>
        <strain evidence="11 12">ATCC 51483</strain>
    </source>
</reference>
<dbReference type="RefSeq" id="WP_106741579.1">
    <property type="nucleotide sequence ID" value="NZ_PXYY01000035.1"/>
</dbReference>
<evidence type="ECO:0000259" key="10">
    <source>
        <dbReference type="SMART" id="SM00893"/>
    </source>
</evidence>
<dbReference type="PANTHER" id="PTHR43153">
    <property type="entry name" value="ELECTRON TRANSFER FLAVOPROTEIN ALPHA"/>
    <property type="match status" value="1"/>
</dbReference>
<evidence type="ECO:0000256" key="7">
    <source>
        <dbReference type="ARBA" id="ARBA00068674"/>
    </source>
</evidence>
<sequence>MSVLVIAEHNNQHLNPATLHAVQAAVQLGEVHLLVAGNGVAAVADEAKQIAGVVRVCVAEAPHYAEGLAEELTPLVVKLAADYRYVAATATAFGKNLMPRVAAVLDIPQISDLTEIVDKQTFVRPIYAGNAFEMVQTPSEKLVLTFRATAFEAAAVAGGNAEVVNVDALEAQNISHFVKRELTQSDRPDLTQANVVVTGGRALASAENFKQILTPLADVLGAAIGASRSAVEAEYAPNDLQVGQTGKVVAPQLYIAIGVSGAIQHVAGIQDSKVIVAINKDTDAPIFNVADYGIVGDLFEIVPKLTKALRN</sequence>
<dbReference type="EMBL" id="PXYY01000035">
    <property type="protein sequence ID" value="PSJ80346.1"/>
    <property type="molecule type" value="Genomic_DNA"/>
</dbReference>
<accession>A0A2P7U037</accession>
<name>A0A2P7U037_9NEIS</name>
<dbReference type="SUPFAM" id="SSF52467">
    <property type="entry name" value="DHS-like NAD/FAD-binding domain"/>
    <property type="match status" value="1"/>
</dbReference>
<comment type="cofactor">
    <cofactor evidence="9">
        <name>FAD</name>
        <dbReference type="ChEBI" id="CHEBI:57692"/>
    </cofactor>
    <text evidence="9">Binds 1 FAD per dimer.</text>
</comment>
<evidence type="ECO:0000256" key="8">
    <source>
        <dbReference type="ARBA" id="ARBA00079299"/>
    </source>
</evidence>
<feature type="binding site" evidence="9">
    <location>
        <begin position="241"/>
        <end position="245"/>
    </location>
    <ligand>
        <name>FAD</name>
        <dbReference type="ChEBI" id="CHEBI:57692"/>
    </ligand>
</feature>
<keyword evidence="12" id="KW-1185">Reference proteome</keyword>
<dbReference type="AlphaFoldDB" id="A0A2P7U037"/>
<dbReference type="InterPro" id="IPR033947">
    <property type="entry name" value="ETF_alpha_N"/>
</dbReference>
<comment type="function">
    <text evidence="6">The electron transfer flavoprotein serves as a specific electron acceptor for other dehydrogenases. It transfers the electrons to the main respiratory chain via ETF-ubiquinone oxidoreductase (ETF dehydrogenase).</text>
</comment>
<dbReference type="SMART" id="SM00893">
    <property type="entry name" value="ETF"/>
    <property type="match status" value="1"/>
</dbReference>
<evidence type="ECO:0000256" key="2">
    <source>
        <dbReference type="ARBA" id="ARBA00022448"/>
    </source>
</evidence>
<feature type="binding site" evidence="9">
    <location>
        <begin position="227"/>
        <end position="228"/>
    </location>
    <ligand>
        <name>FAD</name>
        <dbReference type="ChEBI" id="CHEBI:57692"/>
    </ligand>
</feature>
<feature type="binding site" evidence="9">
    <location>
        <position position="201"/>
    </location>
    <ligand>
        <name>FAD</name>
        <dbReference type="ChEBI" id="CHEBI:57692"/>
    </ligand>
</feature>
<protein>
    <recommendedName>
        <fullName evidence="7">Electron transfer flavoprotein subunit alpha</fullName>
    </recommendedName>
    <alternativeName>
        <fullName evidence="8">Electron transfer flavoprotein large subunit</fullName>
    </alternativeName>
</protein>
<feature type="binding site" evidence="9">
    <location>
        <begin position="258"/>
        <end position="265"/>
    </location>
    <ligand>
        <name>FAD</name>
        <dbReference type="ChEBI" id="CHEBI:57692"/>
    </ligand>
</feature>
<dbReference type="FunFam" id="3.40.50.1220:FF:000001">
    <property type="entry name" value="Electron transfer flavoprotein, alpha subunit"/>
    <property type="match status" value="1"/>
</dbReference>
<dbReference type="InterPro" id="IPR014731">
    <property type="entry name" value="ETF_asu_C"/>
</dbReference>
<evidence type="ECO:0000256" key="3">
    <source>
        <dbReference type="ARBA" id="ARBA00022630"/>
    </source>
</evidence>
<evidence type="ECO:0000313" key="11">
    <source>
        <dbReference type="EMBL" id="PSJ80346.1"/>
    </source>
</evidence>
<dbReference type="CDD" id="cd01715">
    <property type="entry name" value="ETF_alpha"/>
    <property type="match status" value="1"/>
</dbReference>
<evidence type="ECO:0000256" key="9">
    <source>
        <dbReference type="PIRSR" id="PIRSR000089-1"/>
    </source>
</evidence>
<evidence type="ECO:0000256" key="1">
    <source>
        <dbReference type="ARBA" id="ARBA00005817"/>
    </source>
</evidence>
<evidence type="ECO:0000256" key="4">
    <source>
        <dbReference type="ARBA" id="ARBA00022827"/>
    </source>
</evidence>
<keyword evidence="4 9" id="KW-0274">FAD</keyword>
<keyword evidence="2" id="KW-0813">Transport</keyword>
<comment type="similarity">
    <text evidence="1">Belongs to the ETF alpha-subunit/FixB family.</text>
</comment>
<dbReference type="PIRSF" id="PIRSF000089">
    <property type="entry name" value="Electra_flavoP_a"/>
    <property type="match status" value="1"/>
</dbReference>
<dbReference type="Gene3D" id="3.40.50.1220">
    <property type="entry name" value="TPP-binding domain"/>
    <property type="match status" value="1"/>
</dbReference>
<dbReference type="Gene3D" id="3.40.50.620">
    <property type="entry name" value="HUPs"/>
    <property type="match status" value="1"/>
</dbReference>
<feature type="binding site" evidence="9">
    <location>
        <position position="279"/>
    </location>
    <ligand>
        <name>FAD</name>
        <dbReference type="ChEBI" id="CHEBI:57692"/>
    </ligand>
</feature>
<dbReference type="Proteomes" id="UP000241868">
    <property type="component" value="Unassembled WGS sequence"/>
</dbReference>
<feature type="domain" description="Electron transfer flavoprotein alpha/beta-subunit N-terminal" evidence="10">
    <location>
        <begin position="3"/>
        <end position="181"/>
    </location>
</feature>
<dbReference type="GO" id="GO:0033539">
    <property type="term" value="P:fatty acid beta-oxidation using acyl-CoA dehydrogenase"/>
    <property type="evidence" value="ECO:0007669"/>
    <property type="project" value="TreeGrafter"/>
</dbReference>
<dbReference type="InterPro" id="IPR014729">
    <property type="entry name" value="Rossmann-like_a/b/a_fold"/>
</dbReference>